<feature type="transmembrane region" description="Helical" evidence="1">
    <location>
        <begin position="492"/>
        <end position="511"/>
    </location>
</feature>
<keyword evidence="1" id="KW-0472">Membrane</keyword>
<feature type="transmembrane region" description="Helical" evidence="1">
    <location>
        <begin position="428"/>
        <end position="447"/>
    </location>
</feature>
<evidence type="ECO:0000259" key="2">
    <source>
        <dbReference type="Pfam" id="PF13280"/>
    </source>
</evidence>
<gene>
    <name evidence="3" type="ORF">ABZP26_01880</name>
</gene>
<evidence type="ECO:0000256" key="1">
    <source>
        <dbReference type="SAM" id="Phobius"/>
    </source>
</evidence>
<name>A0AB39AR70_9GAMM</name>
<dbReference type="Pfam" id="PF13280">
    <property type="entry name" value="WYL"/>
    <property type="match status" value="1"/>
</dbReference>
<protein>
    <submittedName>
        <fullName evidence="3">WYL domain-containing protein</fullName>
    </submittedName>
</protein>
<dbReference type="InterPro" id="IPR026881">
    <property type="entry name" value="WYL_dom"/>
</dbReference>
<keyword evidence="1" id="KW-1133">Transmembrane helix</keyword>
<feature type="domain" description="WYL" evidence="2">
    <location>
        <begin position="304"/>
        <end position="354"/>
    </location>
</feature>
<reference evidence="3" key="1">
    <citation type="submission" date="2024-07" db="EMBL/GenBank/DDBJ databases">
        <authorList>
            <person name="Jiang Y."/>
            <person name="Qin Q."/>
        </authorList>
    </citation>
    <scope>NUCLEOTIDE SEQUENCE</scope>
    <source>
        <strain evidence="3">SD03</strain>
    </source>
</reference>
<proteinExistence type="predicted"/>
<accession>A0AB39AR70</accession>
<dbReference type="EMBL" id="CP162514">
    <property type="protein sequence ID" value="XDH87962.1"/>
    <property type="molecule type" value="Genomic_DNA"/>
</dbReference>
<keyword evidence="1" id="KW-0812">Transmembrane</keyword>
<evidence type="ECO:0000313" key="3">
    <source>
        <dbReference type="EMBL" id="XDH87962.1"/>
    </source>
</evidence>
<feature type="transmembrane region" description="Helical" evidence="1">
    <location>
        <begin position="453"/>
        <end position="471"/>
    </location>
</feature>
<dbReference type="RefSeq" id="WP_368485287.1">
    <property type="nucleotide sequence ID" value="NZ_CP162514.1"/>
</dbReference>
<organism evidence="3">
    <name type="scientific">Pseudoalteromonas sp. SD03</name>
    <dbReference type="NCBI Taxonomy" id="3231719"/>
    <lineage>
        <taxon>Bacteria</taxon>
        <taxon>Pseudomonadati</taxon>
        <taxon>Pseudomonadota</taxon>
        <taxon>Gammaproteobacteria</taxon>
        <taxon>Alteromonadales</taxon>
        <taxon>Pseudoalteromonadaceae</taxon>
        <taxon>Pseudoalteromonas</taxon>
    </lineage>
</organism>
<dbReference type="AlphaFoldDB" id="A0AB39AR70"/>
<sequence>MDYSYYQNENGKFTAKKLPSTKASSVKIKDDTDITGLKYALQDENPKNVSQFKALHEEEFSSHYDYEPEVDSFKDMVMANKNKVLGEDLWIKLYWHELSIFINDIEDLELDEEPHSVSDDFAKHLLDVKVVEEMQELDYKDWESYLSSMKLPDIKVIAKQAGLKVSKNKAELIHELILLEEQSNGTLQKPKLIKALPLMLEKIENIQQVYINEIEKGLKEFEYPEKYKAAVWVYAADFNEGDISALAKEKLSEYNHILEGDEQVLASNKAASNIIHNSDLGQPINNEESWIDAKTKHTLKPSIKIAFQYTNHNKEPSNRELRLDAIMFDNGLTYFYGFCYKANASRTFRTDRIEKDIAIIETGELISVQQLVNKQIEGLNQHNNPATPSLTQSTIKKAAPKTVKKESLLNSTKQKPTNNQITKKPSTISIVIGWFLGLSAIGGVISNFENKEFLAGVVSFFAIGFLIPPLLNKINSTNKKTAEEKGKSHSDLTQKSANIFGFILIIISAVIGS</sequence>